<protein>
    <submittedName>
        <fullName evidence="1">Uncharacterized protein</fullName>
    </submittedName>
</protein>
<comment type="caution">
    <text evidence="1">The sequence shown here is derived from an EMBL/GenBank/DDBJ whole genome shotgun (WGS) entry which is preliminary data.</text>
</comment>
<name>A0A8X7CAE5_9ARAC</name>
<proteinExistence type="predicted"/>
<accession>A0A8X7CAE5</accession>
<organism evidence="1 2">
    <name type="scientific">Trichonephila inaurata madagascariensis</name>
    <dbReference type="NCBI Taxonomy" id="2747483"/>
    <lineage>
        <taxon>Eukaryota</taxon>
        <taxon>Metazoa</taxon>
        <taxon>Ecdysozoa</taxon>
        <taxon>Arthropoda</taxon>
        <taxon>Chelicerata</taxon>
        <taxon>Arachnida</taxon>
        <taxon>Araneae</taxon>
        <taxon>Araneomorphae</taxon>
        <taxon>Entelegynae</taxon>
        <taxon>Araneoidea</taxon>
        <taxon>Nephilidae</taxon>
        <taxon>Trichonephila</taxon>
        <taxon>Trichonephila inaurata</taxon>
    </lineage>
</organism>
<dbReference type="AlphaFoldDB" id="A0A8X7CAE5"/>
<sequence>MSESIDGDCWDAVLLLTDSQRNFERRWVAMVTFPFPDAVSRQYRINYHARFKCKLSRCTPSWDDGRCLFIGINIYAAGKRVW</sequence>
<gene>
    <name evidence="1" type="ORF">TNIN_213231</name>
</gene>
<dbReference type="EMBL" id="BMAV01014024">
    <property type="protein sequence ID" value="GFY62043.1"/>
    <property type="molecule type" value="Genomic_DNA"/>
</dbReference>
<dbReference type="Proteomes" id="UP000886998">
    <property type="component" value="Unassembled WGS sequence"/>
</dbReference>
<evidence type="ECO:0000313" key="1">
    <source>
        <dbReference type="EMBL" id="GFY62043.1"/>
    </source>
</evidence>
<reference evidence="1" key="1">
    <citation type="submission" date="2020-08" db="EMBL/GenBank/DDBJ databases">
        <title>Multicomponent nature underlies the extraordinary mechanical properties of spider dragline silk.</title>
        <authorList>
            <person name="Kono N."/>
            <person name="Nakamura H."/>
            <person name="Mori M."/>
            <person name="Yoshida Y."/>
            <person name="Ohtoshi R."/>
            <person name="Malay A.D."/>
            <person name="Moran D.A.P."/>
            <person name="Tomita M."/>
            <person name="Numata K."/>
            <person name="Arakawa K."/>
        </authorList>
    </citation>
    <scope>NUCLEOTIDE SEQUENCE</scope>
</reference>
<evidence type="ECO:0000313" key="2">
    <source>
        <dbReference type="Proteomes" id="UP000886998"/>
    </source>
</evidence>
<keyword evidence="2" id="KW-1185">Reference proteome</keyword>